<dbReference type="Proteomes" id="UP000593719">
    <property type="component" value="Chromosome"/>
</dbReference>
<dbReference type="PANTHER" id="PTHR34702">
    <property type="entry name" value="NA(+)/H(+) ANTIPORTER SUBUNIT F1"/>
    <property type="match status" value="1"/>
</dbReference>
<feature type="transmembrane region" description="Helical" evidence="8">
    <location>
        <begin position="6"/>
        <end position="25"/>
    </location>
</feature>
<sequence>MNILYITLVIFLFLNLIAGIWRLVYGPTNEDRILASQLFGTITVIILLLLAQINENAALRNVALLFASLAAVTAIAFVQSSSKNKDTRSEND</sequence>
<dbReference type="AlphaFoldDB" id="A0A7M1B7K6"/>
<evidence type="ECO:0000256" key="2">
    <source>
        <dbReference type="ARBA" id="ARBA00009212"/>
    </source>
</evidence>
<accession>A0A7M1B7K6</accession>
<dbReference type="GO" id="GO:0015385">
    <property type="term" value="F:sodium:proton antiporter activity"/>
    <property type="evidence" value="ECO:0007669"/>
    <property type="project" value="TreeGrafter"/>
</dbReference>
<evidence type="ECO:0000256" key="7">
    <source>
        <dbReference type="ARBA" id="ARBA00023136"/>
    </source>
</evidence>
<proteinExistence type="inferred from homology"/>
<keyword evidence="6 8" id="KW-1133">Transmembrane helix</keyword>
<organism evidence="9 10">
    <name type="scientific">Sulfurimonas sediminis</name>
    <dbReference type="NCBI Taxonomy" id="2590020"/>
    <lineage>
        <taxon>Bacteria</taxon>
        <taxon>Pseudomonadati</taxon>
        <taxon>Campylobacterota</taxon>
        <taxon>Epsilonproteobacteria</taxon>
        <taxon>Campylobacterales</taxon>
        <taxon>Sulfurimonadaceae</taxon>
        <taxon>Sulfurimonas</taxon>
    </lineage>
</organism>
<dbReference type="GO" id="GO:0005886">
    <property type="term" value="C:plasma membrane"/>
    <property type="evidence" value="ECO:0007669"/>
    <property type="project" value="UniProtKB-SubCell"/>
</dbReference>
<dbReference type="Pfam" id="PF04066">
    <property type="entry name" value="MrpF_PhaF"/>
    <property type="match status" value="1"/>
</dbReference>
<dbReference type="KEGG" id="ssei:FJR45_03120"/>
<protein>
    <submittedName>
        <fullName evidence="9">pH regulation protein F</fullName>
    </submittedName>
</protein>
<feature type="transmembrane region" description="Helical" evidence="8">
    <location>
        <begin position="32"/>
        <end position="51"/>
    </location>
</feature>
<reference evidence="9 10" key="1">
    <citation type="submission" date="2019-06" db="EMBL/GenBank/DDBJ databases">
        <title>Sulfurimonas gotlandica sp. nov., a chemoautotrophic and psychrotolerant epsilonproteobacterium isolated from a pelagic redoxcline, and an emended description of the genus Sulfurimonas.</title>
        <authorList>
            <person name="Wang S."/>
            <person name="Jiang L."/>
            <person name="Shao Z."/>
        </authorList>
    </citation>
    <scope>NUCLEOTIDE SEQUENCE [LARGE SCALE GENOMIC DNA]</scope>
    <source>
        <strain evidence="9 10">S2-6</strain>
    </source>
</reference>
<comment type="subcellular location">
    <subcellularLocation>
        <location evidence="1">Cell membrane</location>
        <topology evidence="1">Multi-pass membrane protein</topology>
    </subcellularLocation>
</comment>
<evidence type="ECO:0000256" key="8">
    <source>
        <dbReference type="SAM" id="Phobius"/>
    </source>
</evidence>
<keyword evidence="4" id="KW-1003">Cell membrane</keyword>
<keyword evidence="7 8" id="KW-0472">Membrane</keyword>
<dbReference type="PANTHER" id="PTHR34702:SF1">
    <property type="entry name" value="NA(+)_H(+) ANTIPORTER SUBUNIT F"/>
    <property type="match status" value="1"/>
</dbReference>
<evidence type="ECO:0000256" key="4">
    <source>
        <dbReference type="ARBA" id="ARBA00022475"/>
    </source>
</evidence>
<feature type="transmembrane region" description="Helical" evidence="8">
    <location>
        <begin position="57"/>
        <end position="78"/>
    </location>
</feature>
<keyword evidence="10" id="KW-1185">Reference proteome</keyword>
<evidence type="ECO:0000313" key="9">
    <source>
        <dbReference type="EMBL" id="QOP44692.1"/>
    </source>
</evidence>
<keyword evidence="3" id="KW-0813">Transport</keyword>
<evidence type="ECO:0000256" key="3">
    <source>
        <dbReference type="ARBA" id="ARBA00022448"/>
    </source>
</evidence>
<evidence type="ECO:0000256" key="6">
    <source>
        <dbReference type="ARBA" id="ARBA00022989"/>
    </source>
</evidence>
<comment type="similarity">
    <text evidence="2">Belongs to the CPA3 antiporters (TC 2.A.63) subunit F family.</text>
</comment>
<dbReference type="InterPro" id="IPR007208">
    <property type="entry name" value="MrpF/PhaF-like"/>
</dbReference>
<evidence type="ECO:0000256" key="5">
    <source>
        <dbReference type="ARBA" id="ARBA00022692"/>
    </source>
</evidence>
<dbReference type="EMBL" id="CP041235">
    <property type="protein sequence ID" value="QOP44692.1"/>
    <property type="molecule type" value="Genomic_DNA"/>
</dbReference>
<gene>
    <name evidence="9" type="ORF">FJR45_03120</name>
</gene>
<keyword evidence="5 8" id="KW-0812">Transmembrane</keyword>
<name>A0A7M1B7K6_9BACT</name>
<evidence type="ECO:0000313" key="10">
    <source>
        <dbReference type="Proteomes" id="UP000593719"/>
    </source>
</evidence>
<evidence type="ECO:0000256" key="1">
    <source>
        <dbReference type="ARBA" id="ARBA00004651"/>
    </source>
</evidence>